<gene>
    <name evidence="1" type="ORF">ACFFJ2_04545</name>
</gene>
<reference evidence="1 2" key="1">
    <citation type="submission" date="2024-09" db="EMBL/GenBank/DDBJ databases">
        <authorList>
            <person name="Sun Q."/>
            <person name="Mori K."/>
        </authorList>
    </citation>
    <scope>NUCLEOTIDE SEQUENCE [LARGE SCALE GENOMIC DNA]</scope>
    <source>
        <strain evidence="1 2">CCM 8543</strain>
    </source>
</reference>
<proteinExistence type="predicted"/>
<dbReference type="RefSeq" id="WP_261520869.1">
    <property type="nucleotide sequence ID" value="NZ_JAODNW010000014.1"/>
</dbReference>
<keyword evidence="2" id="KW-1185">Reference proteome</keyword>
<evidence type="ECO:0000313" key="2">
    <source>
        <dbReference type="Proteomes" id="UP001589755"/>
    </source>
</evidence>
<organism evidence="1 2">
    <name type="scientific">Chelativorans intermedius</name>
    <dbReference type="NCBI Taxonomy" id="515947"/>
    <lineage>
        <taxon>Bacteria</taxon>
        <taxon>Pseudomonadati</taxon>
        <taxon>Pseudomonadota</taxon>
        <taxon>Alphaproteobacteria</taxon>
        <taxon>Hyphomicrobiales</taxon>
        <taxon>Phyllobacteriaceae</taxon>
        <taxon>Chelativorans</taxon>
    </lineage>
</organism>
<protein>
    <submittedName>
        <fullName evidence="1">Uncharacterized protein</fullName>
    </submittedName>
</protein>
<dbReference type="Proteomes" id="UP001589755">
    <property type="component" value="Unassembled WGS sequence"/>
</dbReference>
<accession>A0ABV6D4V7</accession>
<evidence type="ECO:0000313" key="1">
    <source>
        <dbReference type="EMBL" id="MFC0207667.1"/>
    </source>
</evidence>
<dbReference type="EMBL" id="JBHLXD010000005">
    <property type="protein sequence ID" value="MFC0207667.1"/>
    <property type="molecule type" value="Genomic_DNA"/>
</dbReference>
<sequence length="93" mass="10585">MRICYSTDEDPELFEPDWDVIANDLRNAAEYLSDCDDEHGMLGLFAIDLLQAAYFTPALSTEERARRMLCHIRWITSYLSGSSLPKAIMSHVA</sequence>
<name>A0ABV6D4V7_9HYPH</name>
<comment type="caution">
    <text evidence="1">The sequence shown here is derived from an EMBL/GenBank/DDBJ whole genome shotgun (WGS) entry which is preliminary data.</text>
</comment>